<dbReference type="GO" id="GO:0004519">
    <property type="term" value="F:endonuclease activity"/>
    <property type="evidence" value="ECO:0007669"/>
    <property type="project" value="InterPro"/>
</dbReference>
<dbReference type="GO" id="GO:0030687">
    <property type="term" value="C:preribosome, large subunit precursor"/>
    <property type="evidence" value="ECO:0007669"/>
    <property type="project" value="TreeGrafter"/>
</dbReference>
<dbReference type="GO" id="GO:0090730">
    <property type="term" value="C:Las1 complex"/>
    <property type="evidence" value="ECO:0007669"/>
    <property type="project" value="InterPro"/>
</dbReference>
<dbReference type="Proteomes" id="UP000075884">
    <property type="component" value="Unassembled WGS sequence"/>
</dbReference>
<keyword evidence="3" id="KW-1185">Reference proteome</keyword>
<feature type="region of interest" description="Disordered" evidence="1">
    <location>
        <begin position="479"/>
        <end position="549"/>
    </location>
</feature>
<dbReference type="GO" id="GO:0000460">
    <property type="term" value="P:maturation of 5.8S rRNA"/>
    <property type="evidence" value="ECO:0007669"/>
    <property type="project" value="TreeGrafter"/>
</dbReference>
<organism evidence="2 3">
    <name type="scientific">Anopheles dirus</name>
    <dbReference type="NCBI Taxonomy" id="7168"/>
    <lineage>
        <taxon>Eukaryota</taxon>
        <taxon>Metazoa</taxon>
        <taxon>Ecdysozoa</taxon>
        <taxon>Arthropoda</taxon>
        <taxon>Hexapoda</taxon>
        <taxon>Insecta</taxon>
        <taxon>Pterygota</taxon>
        <taxon>Neoptera</taxon>
        <taxon>Endopterygota</taxon>
        <taxon>Diptera</taxon>
        <taxon>Nematocera</taxon>
        <taxon>Culicoidea</taxon>
        <taxon>Culicidae</taxon>
        <taxon>Anophelinae</taxon>
        <taxon>Anopheles</taxon>
    </lineage>
</organism>
<evidence type="ECO:0000313" key="3">
    <source>
        <dbReference type="Proteomes" id="UP000075884"/>
    </source>
</evidence>
<evidence type="ECO:0000256" key="1">
    <source>
        <dbReference type="SAM" id="MobiDB-lite"/>
    </source>
</evidence>
<sequence length="577" mass="64957">MENSSPPPAETPTCTIDRRLPNKTYISAWRDKSEFQSVYDKIFNTAPDDIAAKEDALEWLNLWKVRQVMDFPICVRCTHLVLDAQVFDLRCQRNSDGAEANATEIKNIYAGAFTRFINFLTEAVGNKRKSIADSVREIGIETYLVELRHLCAHRSVSISIDVFRRSAQYCMDWLKGAYWERELATMAPVVNPSAVMNCHLSDDYRVSDVVALLRMYDALAAALVREAYSLEQAAECAELTADEKLLLGACSEKYDAKRLSVIVKQVMRELRELRLPPNQATVNAVCKAVFDHCRRMFADTARLAENDRVPMGKIHSELFRTLAAIGCLQTFFEQLMVLCEQHGSKDMDERPVWAGYWAHRIAVAFQLLKQFKRACRILPPGKVARFGDTTIPDRYASNWYRERLGAAAKQHLVLGMTIDCPWHLSLSRAYVLARVRAMNEHTKDTVPVLLALLEPPLPAPVQQKINQLTQIYNKANLALFDDSPNNSTTDGSSVKAKETAPGPVSDEVYTAEDLREMLRTKRTASASSSAQNGTAELELPPTKQRKRHGLWTEPDQTLDWGSYALGTCHAQLASVPV</sequence>
<dbReference type="STRING" id="7168.A0A182NJ56"/>
<dbReference type="InterPro" id="IPR007174">
    <property type="entry name" value="Las1"/>
</dbReference>
<dbReference type="EnsemblMetazoa" id="ADIR007680-RA">
    <property type="protein sequence ID" value="ADIR007680-PA"/>
    <property type="gene ID" value="ADIR007680"/>
</dbReference>
<reference evidence="2" key="2">
    <citation type="submission" date="2020-05" db="UniProtKB">
        <authorList>
            <consortium name="EnsemblMetazoa"/>
        </authorList>
    </citation>
    <scope>IDENTIFICATION</scope>
    <source>
        <strain evidence="2">WRAIR2</strain>
    </source>
</reference>
<dbReference type="PANTHER" id="PTHR15002">
    <property type="entry name" value="RIBOSOMAL BIOGENESIS PROTEIN LAS1L"/>
    <property type="match status" value="1"/>
</dbReference>
<dbReference type="VEuPathDB" id="VectorBase:ADIR007680"/>
<accession>A0A182NJ56</accession>
<dbReference type="AlphaFoldDB" id="A0A182NJ56"/>
<dbReference type="PANTHER" id="PTHR15002:SF0">
    <property type="entry name" value="RIBOSOMAL BIOGENESIS PROTEIN LAS1L"/>
    <property type="match status" value="1"/>
</dbReference>
<feature type="compositionally biased region" description="Polar residues" evidence="1">
    <location>
        <begin position="483"/>
        <end position="492"/>
    </location>
</feature>
<dbReference type="GO" id="GO:0000470">
    <property type="term" value="P:maturation of LSU-rRNA"/>
    <property type="evidence" value="ECO:0007669"/>
    <property type="project" value="TreeGrafter"/>
</dbReference>
<name>A0A182NJ56_9DIPT</name>
<reference evidence="3" key="1">
    <citation type="submission" date="2013-03" db="EMBL/GenBank/DDBJ databases">
        <title>The Genome Sequence of Anopheles dirus WRAIR2.</title>
        <authorList>
            <consortium name="The Broad Institute Genomics Platform"/>
            <person name="Neafsey D.E."/>
            <person name="Walton C."/>
            <person name="Walker B."/>
            <person name="Young S.K."/>
            <person name="Zeng Q."/>
            <person name="Gargeya S."/>
            <person name="Fitzgerald M."/>
            <person name="Haas B."/>
            <person name="Abouelleil A."/>
            <person name="Allen A.W."/>
            <person name="Alvarado L."/>
            <person name="Arachchi H.M."/>
            <person name="Berlin A.M."/>
            <person name="Chapman S.B."/>
            <person name="Gainer-Dewar J."/>
            <person name="Goldberg J."/>
            <person name="Griggs A."/>
            <person name="Gujja S."/>
            <person name="Hansen M."/>
            <person name="Howarth C."/>
            <person name="Imamovic A."/>
            <person name="Ireland A."/>
            <person name="Larimer J."/>
            <person name="McCowan C."/>
            <person name="Murphy C."/>
            <person name="Pearson M."/>
            <person name="Poon T.W."/>
            <person name="Priest M."/>
            <person name="Roberts A."/>
            <person name="Saif S."/>
            <person name="Shea T."/>
            <person name="Sisk P."/>
            <person name="Sykes S."/>
            <person name="Wortman J."/>
            <person name="Nusbaum C."/>
            <person name="Birren B."/>
        </authorList>
    </citation>
    <scope>NUCLEOTIDE SEQUENCE [LARGE SCALE GENOMIC DNA]</scope>
    <source>
        <strain evidence="3">WRAIR2</strain>
    </source>
</reference>
<evidence type="ECO:0000313" key="2">
    <source>
        <dbReference type="EnsemblMetazoa" id="ADIR007680-PA"/>
    </source>
</evidence>
<dbReference type="Pfam" id="PF04031">
    <property type="entry name" value="Las1"/>
    <property type="match status" value="1"/>
</dbReference>
<proteinExistence type="predicted"/>
<protein>
    <submittedName>
        <fullName evidence="2">Uncharacterized protein</fullName>
    </submittedName>
</protein>